<sequence>MRDVSGSRLQSYEGVCDGARRRKRPGPQCANGSAMSRAAPDHSLPSDGQQADLIYVSDTEPGYRRQRAGKGFLYRDEQGEVVRDGNVLARIRALAIPPAWTDVWICPDPAGHIQATGRDDRGRKQYCYHPAWTIRRGAAKFSGLTAFARALPKLRRQVDQDLRRHGLPRARVVASVVRLLDETLMRVGNEAYRRDNHSFGLTTLRSRHLEVEGSRLRFSFTGKSGRKWRLKLSDRRIASVVRAIQELPGQRLFQYLDEDGGRHDIRSQDVNDYIRAAAGPDFTSKHFRTWGATVAAALALGATDPPGPKREQARALNAVLDDVAGRLRNTRAVCRSGYVHPAVIDAWAQGRLGAEMKAIRRRFSRPFKGMDAGESLVLRWLSTLEGGGARPGR</sequence>
<evidence type="ECO:0000313" key="10">
    <source>
        <dbReference type="EMBL" id="RWR14441.1"/>
    </source>
</evidence>
<evidence type="ECO:0000256" key="7">
    <source>
        <dbReference type="SAM" id="MobiDB-lite"/>
    </source>
</evidence>
<dbReference type="InterPro" id="IPR049331">
    <property type="entry name" value="Top1B_N_bact"/>
</dbReference>
<keyword evidence="6 10" id="KW-0413">Isomerase</keyword>
<dbReference type="SUPFAM" id="SSF56349">
    <property type="entry name" value="DNA breaking-rejoining enzymes"/>
    <property type="match status" value="1"/>
</dbReference>
<dbReference type="PROSITE" id="PS52038">
    <property type="entry name" value="TOPO_IB_2"/>
    <property type="match status" value="1"/>
</dbReference>
<dbReference type="GO" id="GO:0003917">
    <property type="term" value="F:DNA topoisomerase type I (single strand cut, ATP-independent) activity"/>
    <property type="evidence" value="ECO:0007669"/>
    <property type="project" value="UniProtKB-EC"/>
</dbReference>
<evidence type="ECO:0000313" key="11">
    <source>
        <dbReference type="Proteomes" id="UP000285710"/>
    </source>
</evidence>
<feature type="domain" description="DNA topoisomerase I catalytic core eukaryotic-type" evidence="8">
    <location>
        <begin position="137"/>
        <end position="344"/>
    </location>
</feature>
<comment type="catalytic activity">
    <reaction evidence="1">
        <text>ATP-independent breakage of single-stranded DNA, followed by passage and rejoining.</text>
        <dbReference type="EC" id="5.6.2.1"/>
    </reaction>
</comment>
<dbReference type="EC" id="5.6.2.1" evidence="3"/>
<dbReference type="Gene3D" id="3.30.66.10">
    <property type="entry name" value="DNA topoisomerase I domain"/>
    <property type="match status" value="1"/>
</dbReference>
<name>A0A443J1F3_9RHOB</name>
<comment type="similarity">
    <text evidence="2">Belongs to the type IB topoisomerase family.</text>
</comment>
<evidence type="ECO:0000256" key="5">
    <source>
        <dbReference type="ARBA" id="ARBA00023125"/>
    </source>
</evidence>
<accession>A0A443J1F3</accession>
<dbReference type="Pfam" id="PF01028">
    <property type="entry name" value="Topoisom_I"/>
    <property type="match status" value="1"/>
</dbReference>
<protein>
    <recommendedName>
        <fullName evidence="3">DNA topoisomerase</fullName>
        <ecNumber evidence="3">5.6.2.1</ecNumber>
    </recommendedName>
</protein>
<organism evidence="10 11">
    <name type="scientific">Paenirhodobacter populi</name>
    <dbReference type="NCBI Taxonomy" id="2306993"/>
    <lineage>
        <taxon>Bacteria</taxon>
        <taxon>Pseudomonadati</taxon>
        <taxon>Pseudomonadota</taxon>
        <taxon>Alphaproteobacteria</taxon>
        <taxon>Rhodobacterales</taxon>
        <taxon>Rhodobacter group</taxon>
        <taxon>Paenirhodobacter</taxon>
    </lineage>
</organism>
<evidence type="ECO:0000256" key="3">
    <source>
        <dbReference type="ARBA" id="ARBA00012891"/>
    </source>
</evidence>
<proteinExistence type="inferred from homology"/>
<dbReference type="GO" id="GO:0003677">
    <property type="term" value="F:DNA binding"/>
    <property type="evidence" value="ECO:0007669"/>
    <property type="project" value="UniProtKB-KW"/>
</dbReference>
<reference evidence="10 11" key="2">
    <citation type="submission" date="2019-01" db="EMBL/GenBank/DDBJ databases">
        <authorList>
            <person name="Li Y."/>
        </authorList>
    </citation>
    <scope>NUCLEOTIDE SEQUENCE [LARGE SCALE GENOMIC DNA]</scope>
    <source>
        <strain evidence="10 11">2D-5</strain>
    </source>
</reference>
<feature type="region of interest" description="Disordered" evidence="7">
    <location>
        <begin position="1"/>
        <end position="48"/>
    </location>
</feature>
<keyword evidence="11" id="KW-1185">Reference proteome</keyword>
<evidence type="ECO:0000256" key="6">
    <source>
        <dbReference type="ARBA" id="ARBA00023235"/>
    </source>
</evidence>
<keyword evidence="5" id="KW-0238">DNA-binding</keyword>
<evidence type="ECO:0000256" key="4">
    <source>
        <dbReference type="ARBA" id="ARBA00023029"/>
    </source>
</evidence>
<dbReference type="InterPro" id="IPR001631">
    <property type="entry name" value="TopoI"/>
</dbReference>
<evidence type="ECO:0000259" key="8">
    <source>
        <dbReference type="Pfam" id="PF01028"/>
    </source>
</evidence>
<dbReference type="Gene3D" id="1.10.132.120">
    <property type="match status" value="1"/>
</dbReference>
<dbReference type="InterPro" id="IPR035447">
    <property type="entry name" value="DNA_topo_I_N_sf"/>
</dbReference>
<dbReference type="GO" id="GO:0006265">
    <property type="term" value="P:DNA topological change"/>
    <property type="evidence" value="ECO:0007669"/>
    <property type="project" value="InterPro"/>
</dbReference>
<evidence type="ECO:0000256" key="2">
    <source>
        <dbReference type="ARBA" id="ARBA00006645"/>
    </source>
</evidence>
<dbReference type="InterPro" id="IPR014711">
    <property type="entry name" value="TopoI_cat_a-hlx-sub_euk"/>
</dbReference>
<dbReference type="AlphaFoldDB" id="A0A443J1F3"/>
<dbReference type="InterPro" id="IPR011010">
    <property type="entry name" value="DNA_brk_join_enz"/>
</dbReference>
<keyword evidence="4" id="KW-0799">Topoisomerase</keyword>
<dbReference type="Pfam" id="PF21338">
    <property type="entry name" value="Top1B_N_bact"/>
    <property type="match status" value="1"/>
</dbReference>
<evidence type="ECO:0000256" key="1">
    <source>
        <dbReference type="ARBA" id="ARBA00000213"/>
    </source>
</evidence>
<dbReference type="InterPro" id="IPR013500">
    <property type="entry name" value="TopoI_cat_euk"/>
</dbReference>
<gene>
    <name evidence="10" type="ORF">D2T33_04345</name>
</gene>
<dbReference type="Proteomes" id="UP000285710">
    <property type="component" value="Unassembled WGS sequence"/>
</dbReference>
<reference evidence="10 11" key="1">
    <citation type="submission" date="2019-01" db="EMBL/GenBank/DDBJ databases">
        <title>Sinorhodobacter populi sp. nov. isolated from the symptomatic bark tissue of Populus euramericana canker.</title>
        <authorList>
            <person name="Xu G."/>
        </authorList>
    </citation>
    <scope>NUCLEOTIDE SEQUENCE [LARGE SCALE GENOMIC DNA]</scope>
    <source>
        <strain evidence="10 11">2D-5</strain>
    </source>
</reference>
<dbReference type="Gene3D" id="3.90.15.10">
    <property type="entry name" value="Topoisomerase I, Chain A, domain 3"/>
    <property type="match status" value="1"/>
</dbReference>
<evidence type="ECO:0000259" key="9">
    <source>
        <dbReference type="Pfam" id="PF21338"/>
    </source>
</evidence>
<dbReference type="PRINTS" id="PR00416">
    <property type="entry name" value="EUTPISMRASEI"/>
</dbReference>
<feature type="domain" description="DNA topoisomerase IB N-terminal" evidence="9">
    <location>
        <begin position="71"/>
        <end position="119"/>
    </location>
</feature>
<dbReference type="EMBL" id="SAUW01000003">
    <property type="protein sequence ID" value="RWR14441.1"/>
    <property type="molecule type" value="Genomic_DNA"/>
</dbReference>
<comment type="caution">
    <text evidence="10">The sequence shown here is derived from an EMBL/GenBank/DDBJ whole genome shotgun (WGS) entry which is preliminary data.</text>
</comment>
<dbReference type="SUPFAM" id="SSF55869">
    <property type="entry name" value="DNA topoisomerase I domain"/>
    <property type="match status" value="1"/>
</dbReference>